<dbReference type="InterPro" id="IPR015424">
    <property type="entry name" value="PyrdxlP-dep_Trfase"/>
</dbReference>
<dbReference type="SUPFAM" id="SSF53383">
    <property type="entry name" value="PLP-dependent transferases"/>
    <property type="match status" value="1"/>
</dbReference>
<dbReference type="Gene3D" id="3.40.640.10">
    <property type="entry name" value="Type I PLP-dependent aspartate aminotransferase-like (Major domain)"/>
    <property type="match status" value="1"/>
</dbReference>
<dbReference type="Gene3D" id="3.90.1150.10">
    <property type="entry name" value="Aspartate Aminotransferase, domain 1"/>
    <property type="match status" value="1"/>
</dbReference>
<keyword evidence="2" id="KW-0663">Pyridoxal phosphate</keyword>
<organism evidence="4 5">
    <name type="scientific">Seiridium unicorne</name>
    <dbReference type="NCBI Taxonomy" id="138068"/>
    <lineage>
        <taxon>Eukaryota</taxon>
        <taxon>Fungi</taxon>
        <taxon>Dikarya</taxon>
        <taxon>Ascomycota</taxon>
        <taxon>Pezizomycotina</taxon>
        <taxon>Sordariomycetes</taxon>
        <taxon>Xylariomycetidae</taxon>
        <taxon>Amphisphaeriales</taxon>
        <taxon>Sporocadaceae</taxon>
        <taxon>Seiridium</taxon>
    </lineage>
</organism>
<evidence type="ECO:0000259" key="3">
    <source>
        <dbReference type="Pfam" id="PF00155"/>
    </source>
</evidence>
<comment type="caution">
    <text evidence="4">The sequence shown here is derived from an EMBL/GenBank/DDBJ whole genome shotgun (WGS) entry which is preliminary data.</text>
</comment>
<proteinExistence type="inferred from homology"/>
<dbReference type="PANTHER" id="PTHR43795:SF39">
    <property type="entry name" value="AMINOTRANSFERASE CLASS I_CLASSII DOMAIN-CONTAINING PROTEIN"/>
    <property type="match status" value="1"/>
</dbReference>
<dbReference type="EMBL" id="JARVKF010000430">
    <property type="protein sequence ID" value="KAK9414040.1"/>
    <property type="molecule type" value="Genomic_DNA"/>
</dbReference>
<dbReference type="InterPro" id="IPR004839">
    <property type="entry name" value="Aminotransferase_I/II_large"/>
</dbReference>
<accession>A0ABR2UHE0</accession>
<evidence type="ECO:0000256" key="2">
    <source>
        <dbReference type="ARBA" id="ARBA00022898"/>
    </source>
</evidence>
<dbReference type="Pfam" id="PF00155">
    <property type="entry name" value="Aminotran_1_2"/>
    <property type="match status" value="1"/>
</dbReference>
<reference evidence="4 5" key="1">
    <citation type="journal article" date="2024" name="J. Plant Pathol.">
        <title>Sequence and assembly of the genome of Seiridium unicorne, isolate CBS 538.82, causal agent of cypress canker disease.</title>
        <authorList>
            <person name="Scali E."/>
            <person name="Rocca G.D."/>
            <person name="Danti R."/>
            <person name="Garbelotto M."/>
            <person name="Barberini S."/>
            <person name="Baroncelli R."/>
            <person name="Emiliani G."/>
        </authorList>
    </citation>
    <scope>NUCLEOTIDE SEQUENCE [LARGE SCALE GENOMIC DNA]</scope>
    <source>
        <strain evidence="4 5">BM-138-508</strain>
    </source>
</reference>
<dbReference type="Proteomes" id="UP001408356">
    <property type="component" value="Unassembled WGS sequence"/>
</dbReference>
<feature type="domain" description="Aminotransferase class I/classII large" evidence="3">
    <location>
        <begin position="67"/>
        <end position="460"/>
    </location>
</feature>
<keyword evidence="5" id="KW-1185">Reference proteome</keyword>
<name>A0ABR2UHE0_9PEZI</name>
<protein>
    <submittedName>
        <fullName evidence="4">Aminotransferase class I/classII domain-containing protein</fullName>
    </submittedName>
</protein>
<dbReference type="InterPro" id="IPR015421">
    <property type="entry name" value="PyrdxlP-dep_Trfase_major"/>
</dbReference>
<dbReference type="InterPro" id="IPR050478">
    <property type="entry name" value="Ethylene_sulfur-biosynth"/>
</dbReference>
<dbReference type="CDD" id="cd00609">
    <property type="entry name" value="AAT_like"/>
    <property type="match status" value="1"/>
</dbReference>
<keyword evidence="4" id="KW-0032">Aminotransferase</keyword>
<dbReference type="PRINTS" id="PR00753">
    <property type="entry name" value="ACCSYNTHASE"/>
</dbReference>
<evidence type="ECO:0000256" key="1">
    <source>
        <dbReference type="ARBA" id="ARBA00007441"/>
    </source>
</evidence>
<keyword evidence="4" id="KW-0808">Transferase</keyword>
<sequence length="497" mass="55135">MLPLSGTNISSTGFTSDMRFKNTFGVSERALAAFKGGSAWALMEKVKLRPQFDQESEPDGIINLSGASNILMKDWMDRFIEENTHKLPLQDMLSYGAVSGGPGLLKAMAAFFNRHFRPSSLLTKEHIIAANGVTSLIDLIAWTLCNPGEAIIYPTPTFYMLDYDTTVRSDVKAVPVSCSHIRDQFVSSSADALVAALEAAVDVQAKQGVRCRVLFICNPSNPQGRCYSQKTLAALARFCTRRDMHLVADEIYAMSQFRLPGHSAAELDEFSSVLSIPDDGKLTTHANAHCLYGMSKDFNMGGLRMGFLVTRNKEVLAAARRVTWFTWITTFSASFVQNFVAQEEKLHEYLTLLRTRLAGAYEETQSALVGYGIPFMKANAGLFIFIDLSRWIGCFGGEDSNSSLTTGSSSGSSSGNSPSHEMQLCEWLIDHGVFINAGEFAEFDQPGHFRLVFTEYSTDVVILAIRRIRKALDKLERENEIRLTKTKNFSYCIHLDT</sequence>
<dbReference type="PANTHER" id="PTHR43795">
    <property type="entry name" value="BIFUNCTIONAL ASPARTATE AMINOTRANSFERASE AND GLUTAMATE/ASPARTATE-PREPHENATE AMINOTRANSFERASE-RELATED"/>
    <property type="match status" value="1"/>
</dbReference>
<dbReference type="InterPro" id="IPR004838">
    <property type="entry name" value="NHTrfase_class1_PyrdxlP-BS"/>
</dbReference>
<comment type="similarity">
    <text evidence="1">Belongs to the class-I pyridoxal-phosphate-dependent aminotransferase family.</text>
</comment>
<dbReference type="GO" id="GO:0008483">
    <property type="term" value="F:transaminase activity"/>
    <property type="evidence" value="ECO:0007669"/>
    <property type="project" value="UniProtKB-KW"/>
</dbReference>
<gene>
    <name evidence="4" type="ORF">SUNI508_11366</name>
</gene>
<evidence type="ECO:0000313" key="5">
    <source>
        <dbReference type="Proteomes" id="UP001408356"/>
    </source>
</evidence>
<dbReference type="PROSITE" id="PS00105">
    <property type="entry name" value="AA_TRANSFER_CLASS_1"/>
    <property type="match status" value="1"/>
</dbReference>
<dbReference type="InterPro" id="IPR015422">
    <property type="entry name" value="PyrdxlP-dep_Trfase_small"/>
</dbReference>
<evidence type="ECO:0000313" key="4">
    <source>
        <dbReference type="EMBL" id="KAK9414040.1"/>
    </source>
</evidence>